<evidence type="ECO:0000256" key="6">
    <source>
        <dbReference type="ARBA" id="ARBA00023295"/>
    </source>
</evidence>
<evidence type="ECO:0000313" key="8">
    <source>
        <dbReference type="EMBL" id="GAG20162.1"/>
    </source>
</evidence>
<dbReference type="Pfam" id="PF01120">
    <property type="entry name" value="Alpha_L_fucos"/>
    <property type="match status" value="1"/>
</dbReference>
<sequence length="263" mass="29562">MLTEYGPLGIVWFDRGMYTQEQGREFADLVHNLQPECLVNGRVSHYDKELLGDYQSMTDNGMPIGGIEEYWETPQTLNETWGYSQFDKNWKTPDEVIRRMVTIVSKGGNYLLNVGPTGQGIIPDPSVKILNVVGDWMQKNSESIYGTSPSPFPYELPWGYCTRKGSRLFLHVFDWPENGQLSLNGLNNKIEKAYSLLDPEEALTVDRDEAGGLMIGLPAEPPDVINSVFVLEIKRDPDIDPYIVEQDEDGSVLLDYLSASTSG</sequence>
<dbReference type="EC" id="3.2.1.51" evidence="3"/>
<dbReference type="Gene3D" id="2.60.40.1180">
    <property type="entry name" value="Golgi alpha-mannosidase II"/>
    <property type="match status" value="1"/>
</dbReference>
<evidence type="ECO:0000256" key="3">
    <source>
        <dbReference type="ARBA" id="ARBA00012662"/>
    </source>
</evidence>
<dbReference type="PRINTS" id="PR00741">
    <property type="entry name" value="GLHYDRLASE29"/>
</dbReference>
<dbReference type="EMBL" id="BARS01030295">
    <property type="protein sequence ID" value="GAG20162.1"/>
    <property type="molecule type" value="Genomic_DNA"/>
</dbReference>
<dbReference type="AlphaFoldDB" id="X0WAB3"/>
<dbReference type="InterPro" id="IPR000933">
    <property type="entry name" value="Glyco_hydro_29"/>
</dbReference>
<feature type="domain" description="Glycoside hydrolase family 29 N-terminal" evidence="7">
    <location>
        <begin position="1"/>
        <end position="142"/>
    </location>
</feature>
<dbReference type="InterPro" id="IPR017853">
    <property type="entry name" value="GH"/>
</dbReference>
<evidence type="ECO:0000256" key="1">
    <source>
        <dbReference type="ARBA" id="ARBA00004071"/>
    </source>
</evidence>
<dbReference type="GO" id="GO:0004560">
    <property type="term" value="F:alpha-L-fucosidase activity"/>
    <property type="evidence" value="ECO:0007669"/>
    <property type="project" value="InterPro"/>
</dbReference>
<name>X0WAB3_9ZZZZ</name>
<dbReference type="PANTHER" id="PTHR10030:SF37">
    <property type="entry name" value="ALPHA-L-FUCOSIDASE-RELATED"/>
    <property type="match status" value="1"/>
</dbReference>
<evidence type="ECO:0000256" key="4">
    <source>
        <dbReference type="ARBA" id="ARBA00022729"/>
    </source>
</evidence>
<reference evidence="8" key="1">
    <citation type="journal article" date="2014" name="Front. Microbiol.">
        <title>High frequency of phylogenetically diverse reductive dehalogenase-homologous genes in deep subseafloor sedimentary metagenomes.</title>
        <authorList>
            <person name="Kawai M."/>
            <person name="Futagami T."/>
            <person name="Toyoda A."/>
            <person name="Takaki Y."/>
            <person name="Nishi S."/>
            <person name="Hori S."/>
            <person name="Arai W."/>
            <person name="Tsubouchi T."/>
            <person name="Morono Y."/>
            <person name="Uchiyama I."/>
            <person name="Ito T."/>
            <person name="Fujiyama A."/>
            <person name="Inagaki F."/>
            <person name="Takami H."/>
        </authorList>
    </citation>
    <scope>NUCLEOTIDE SEQUENCE</scope>
    <source>
        <strain evidence="8">Expedition CK06-06</strain>
    </source>
</reference>
<evidence type="ECO:0000256" key="5">
    <source>
        <dbReference type="ARBA" id="ARBA00022801"/>
    </source>
</evidence>
<evidence type="ECO:0000259" key="7">
    <source>
        <dbReference type="Pfam" id="PF01120"/>
    </source>
</evidence>
<dbReference type="GO" id="GO:0016139">
    <property type="term" value="P:glycoside catabolic process"/>
    <property type="evidence" value="ECO:0007669"/>
    <property type="project" value="TreeGrafter"/>
</dbReference>
<feature type="non-terminal residue" evidence="8">
    <location>
        <position position="263"/>
    </location>
</feature>
<keyword evidence="5" id="KW-0378">Hydrolase</keyword>
<comment type="similarity">
    <text evidence="2">Belongs to the glycosyl hydrolase 29 family.</text>
</comment>
<comment type="function">
    <text evidence="1">Alpha-L-fucosidase is responsible for hydrolyzing the alpha-1,6-linked fucose joined to the reducing-end N-acetylglucosamine of the carbohydrate moieties of glycoproteins.</text>
</comment>
<dbReference type="Gene3D" id="3.20.20.80">
    <property type="entry name" value="Glycosidases"/>
    <property type="match status" value="1"/>
</dbReference>
<proteinExistence type="inferred from homology"/>
<evidence type="ECO:0000256" key="2">
    <source>
        <dbReference type="ARBA" id="ARBA00007951"/>
    </source>
</evidence>
<dbReference type="PANTHER" id="PTHR10030">
    <property type="entry name" value="ALPHA-L-FUCOSIDASE"/>
    <property type="match status" value="1"/>
</dbReference>
<dbReference type="InterPro" id="IPR013780">
    <property type="entry name" value="Glyco_hydro_b"/>
</dbReference>
<dbReference type="SMART" id="SM00812">
    <property type="entry name" value="Alpha_L_fucos"/>
    <property type="match status" value="1"/>
</dbReference>
<keyword evidence="6" id="KW-0326">Glycosidase</keyword>
<keyword evidence="4" id="KW-0732">Signal</keyword>
<dbReference type="GO" id="GO:0006004">
    <property type="term" value="P:fucose metabolic process"/>
    <property type="evidence" value="ECO:0007669"/>
    <property type="project" value="InterPro"/>
</dbReference>
<dbReference type="SUPFAM" id="SSF51445">
    <property type="entry name" value="(Trans)glycosidases"/>
    <property type="match status" value="1"/>
</dbReference>
<organism evidence="8">
    <name type="scientific">marine sediment metagenome</name>
    <dbReference type="NCBI Taxonomy" id="412755"/>
    <lineage>
        <taxon>unclassified sequences</taxon>
        <taxon>metagenomes</taxon>
        <taxon>ecological metagenomes</taxon>
    </lineage>
</organism>
<gene>
    <name evidence="8" type="ORF">S01H1_47259</name>
</gene>
<comment type="caution">
    <text evidence="8">The sequence shown here is derived from an EMBL/GenBank/DDBJ whole genome shotgun (WGS) entry which is preliminary data.</text>
</comment>
<dbReference type="InterPro" id="IPR016286">
    <property type="entry name" value="FUC_metazoa-typ"/>
</dbReference>
<dbReference type="InterPro" id="IPR057739">
    <property type="entry name" value="Glyco_hydro_29_N"/>
</dbReference>
<dbReference type="GO" id="GO:0005764">
    <property type="term" value="C:lysosome"/>
    <property type="evidence" value="ECO:0007669"/>
    <property type="project" value="TreeGrafter"/>
</dbReference>
<accession>X0WAB3</accession>
<protein>
    <recommendedName>
        <fullName evidence="3">alpha-L-fucosidase</fullName>
        <ecNumber evidence="3">3.2.1.51</ecNumber>
    </recommendedName>
</protein>